<keyword evidence="2" id="KW-1185">Reference proteome</keyword>
<name>A0A4V2WM82_9BACT</name>
<dbReference type="AlphaFoldDB" id="A0A4V2WM82"/>
<dbReference type="OrthoDB" id="3231195at2"/>
<dbReference type="Proteomes" id="UP000295164">
    <property type="component" value="Unassembled WGS sequence"/>
</dbReference>
<comment type="caution">
    <text evidence="1">The sequence shown here is derived from an EMBL/GenBank/DDBJ whole genome shotgun (WGS) entry which is preliminary data.</text>
</comment>
<dbReference type="EMBL" id="SKFH01000043">
    <property type="protein sequence ID" value="TCZ66429.1"/>
    <property type="molecule type" value="Genomic_DNA"/>
</dbReference>
<accession>A0A4V2WM82</accession>
<organism evidence="1 2">
    <name type="scientific">Flaviaesturariibacter aridisoli</name>
    <dbReference type="NCBI Taxonomy" id="2545761"/>
    <lineage>
        <taxon>Bacteria</taxon>
        <taxon>Pseudomonadati</taxon>
        <taxon>Bacteroidota</taxon>
        <taxon>Chitinophagia</taxon>
        <taxon>Chitinophagales</taxon>
        <taxon>Chitinophagaceae</taxon>
        <taxon>Flaviaestuariibacter</taxon>
    </lineage>
</organism>
<gene>
    <name evidence="1" type="ORF">E0486_16740</name>
</gene>
<evidence type="ECO:0000313" key="2">
    <source>
        <dbReference type="Proteomes" id="UP000295164"/>
    </source>
</evidence>
<protein>
    <submittedName>
        <fullName evidence="1">DUF4411 family protein</fullName>
    </submittedName>
</protein>
<dbReference type="Pfam" id="PF14367">
    <property type="entry name" value="DUF4411"/>
    <property type="match status" value="1"/>
</dbReference>
<evidence type="ECO:0000313" key="1">
    <source>
        <dbReference type="EMBL" id="TCZ66429.1"/>
    </source>
</evidence>
<dbReference type="InterPro" id="IPR016541">
    <property type="entry name" value="UCP008505"/>
</dbReference>
<reference evidence="1 2" key="1">
    <citation type="submission" date="2019-03" db="EMBL/GenBank/DDBJ databases">
        <authorList>
            <person name="Kim M.K.M."/>
        </authorList>
    </citation>
    <scope>NUCLEOTIDE SEQUENCE [LARGE SCALE GENOMIC DNA]</scope>
    <source>
        <strain evidence="1 2">17J68-15</strain>
    </source>
</reference>
<sequence>MASFVVDSNFFIQAHRNNYPLDVATSFWLKVKDLATAGHIICIDKVKDEIYKNEDDLKGWCVGNLPSNFFHDTATILADYGRVCTWAVSKSSHYLQKALDEFLNAEEADAWLVSFALAKGIKVVTYETSNPAQKSRIKLPDACIPFSVPFTNTVGMFRELGITF</sequence>
<dbReference type="RefSeq" id="WP_131853896.1">
    <property type="nucleotide sequence ID" value="NZ_SKFH01000043.1"/>
</dbReference>
<proteinExistence type="predicted"/>